<feature type="transmembrane region" description="Helical" evidence="7">
    <location>
        <begin position="20"/>
        <end position="44"/>
    </location>
</feature>
<dbReference type="AlphaFoldDB" id="A0A1I7I9D0"/>
<dbReference type="STRING" id="1035707.SAMN05216552_1007201"/>
<keyword evidence="9" id="KW-1185">Reference proteome</keyword>
<evidence type="ECO:0000313" key="9">
    <source>
        <dbReference type="Proteomes" id="UP000199391"/>
    </source>
</evidence>
<dbReference type="GO" id="GO:0005886">
    <property type="term" value="C:plasma membrane"/>
    <property type="evidence" value="ECO:0007669"/>
    <property type="project" value="UniProtKB-SubCell"/>
</dbReference>
<dbReference type="RefSeq" id="WP_093555419.1">
    <property type="nucleotide sequence ID" value="NZ_FPBO01000007.1"/>
</dbReference>
<evidence type="ECO:0000256" key="5">
    <source>
        <dbReference type="ARBA" id="ARBA00022989"/>
    </source>
</evidence>
<evidence type="ECO:0000256" key="6">
    <source>
        <dbReference type="ARBA" id="ARBA00023136"/>
    </source>
</evidence>
<comment type="subcellular location">
    <subcellularLocation>
        <location evidence="1">Cell membrane</location>
        <topology evidence="1">Multi-pass membrane protein</topology>
    </subcellularLocation>
</comment>
<feature type="transmembrane region" description="Helical" evidence="7">
    <location>
        <begin position="109"/>
        <end position="126"/>
    </location>
</feature>
<dbReference type="EMBL" id="FPBO01000007">
    <property type="protein sequence ID" value="SFU69474.1"/>
    <property type="molecule type" value="Genomic_DNA"/>
</dbReference>
<dbReference type="PANTHER" id="PTHR23513:SF9">
    <property type="entry name" value="ENTEROBACTIN EXPORTER ENTS"/>
    <property type="match status" value="1"/>
</dbReference>
<dbReference type="InterPro" id="IPR010290">
    <property type="entry name" value="TM_effector"/>
</dbReference>
<keyword evidence="3" id="KW-1003">Cell membrane</keyword>
<protein>
    <submittedName>
        <fullName evidence="8">Predicted arabinose efflux permease, MFS family</fullName>
    </submittedName>
</protein>
<dbReference type="Pfam" id="PF05977">
    <property type="entry name" value="MFS_3"/>
    <property type="match status" value="1"/>
</dbReference>
<evidence type="ECO:0000256" key="7">
    <source>
        <dbReference type="SAM" id="Phobius"/>
    </source>
</evidence>
<feature type="transmembrane region" description="Helical" evidence="7">
    <location>
        <begin position="83"/>
        <end position="103"/>
    </location>
</feature>
<evidence type="ECO:0000256" key="2">
    <source>
        <dbReference type="ARBA" id="ARBA00022448"/>
    </source>
</evidence>
<organism evidence="8 9">
    <name type="scientific">Pseudoduganella namucuonensis</name>
    <dbReference type="NCBI Taxonomy" id="1035707"/>
    <lineage>
        <taxon>Bacteria</taxon>
        <taxon>Pseudomonadati</taxon>
        <taxon>Pseudomonadota</taxon>
        <taxon>Betaproteobacteria</taxon>
        <taxon>Burkholderiales</taxon>
        <taxon>Oxalobacteraceae</taxon>
        <taxon>Telluria group</taxon>
        <taxon>Pseudoduganella</taxon>
    </lineage>
</organism>
<evidence type="ECO:0000256" key="4">
    <source>
        <dbReference type="ARBA" id="ARBA00022692"/>
    </source>
</evidence>
<keyword evidence="6 7" id="KW-0472">Membrane</keyword>
<dbReference type="InterPro" id="IPR036259">
    <property type="entry name" value="MFS_trans_sf"/>
</dbReference>
<feature type="transmembrane region" description="Helical" evidence="7">
    <location>
        <begin position="50"/>
        <end position="71"/>
    </location>
</feature>
<feature type="transmembrane region" description="Helical" evidence="7">
    <location>
        <begin position="147"/>
        <end position="170"/>
    </location>
</feature>
<evidence type="ECO:0000256" key="3">
    <source>
        <dbReference type="ARBA" id="ARBA00022475"/>
    </source>
</evidence>
<keyword evidence="5 7" id="KW-1133">Transmembrane helix</keyword>
<accession>A0A1I7I9D0</accession>
<feature type="transmembrane region" description="Helical" evidence="7">
    <location>
        <begin position="259"/>
        <end position="278"/>
    </location>
</feature>
<gene>
    <name evidence="8" type="ORF">SAMN05216552_1007201</name>
</gene>
<feature type="transmembrane region" description="Helical" evidence="7">
    <location>
        <begin position="222"/>
        <end position="247"/>
    </location>
</feature>
<dbReference type="PANTHER" id="PTHR23513">
    <property type="entry name" value="INTEGRAL MEMBRANE EFFLUX PROTEIN-RELATED"/>
    <property type="match status" value="1"/>
</dbReference>
<evidence type="ECO:0000313" key="8">
    <source>
        <dbReference type="EMBL" id="SFU69474.1"/>
    </source>
</evidence>
<proteinExistence type="predicted"/>
<dbReference type="Proteomes" id="UP000199391">
    <property type="component" value="Unassembled WGS sequence"/>
</dbReference>
<reference evidence="9" key="1">
    <citation type="submission" date="2016-10" db="EMBL/GenBank/DDBJ databases">
        <authorList>
            <person name="Varghese N."/>
            <person name="Submissions S."/>
        </authorList>
    </citation>
    <scope>NUCLEOTIDE SEQUENCE [LARGE SCALE GENOMIC DNA]</scope>
    <source>
        <strain evidence="9">CGMCC 1.11014</strain>
    </source>
</reference>
<keyword evidence="4 7" id="KW-0812">Transmembrane</keyword>
<sequence length="425" mass="44448">MPTAPSSNGFSVLKHRNFAFYLSARILGTLAVQMQHVAIGWHVYAMTGNLYDLGLIGLAQFAPFLMLILPAGHVADRYNRRNIIALCLGAQLLCGLLLLGFTLGGSREVWPVFLILTLFGSARAFMMPATQAVLMNLVPADSFSKAVALSSSTFHIAVILGPTLGGLLYFYGAPTVFVAASALLVAAVALMCMTRAPQIVNKDPATWHSVMEGMRFVLSRPIVLGAMSLDLFAVLFGGATALLPALAADVLHVGPGGLGLLRTAPGVGAALCSVALAFFPITRRVGLWMFGGVAVFGAGTVVLGSTASFWLALAALFLMGAGDMISVYVRHLLVQYETPDAIRGRVSAVNAVFIGASNELGEFESGVTAGWFGLSRAVVFGGAATLAVTGLWTVLFPVLSRMDRFPHAEREAAAAGGAGKDGKAA</sequence>
<evidence type="ECO:0000256" key="1">
    <source>
        <dbReference type="ARBA" id="ARBA00004651"/>
    </source>
</evidence>
<feature type="transmembrane region" description="Helical" evidence="7">
    <location>
        <begin position="377"/>
        <end position="399"/>
    </location>
</feature>
<dbReference type="OrthoDB" id="7283966at2"/>
<keyword evidence="2" id="KW-0813">Transport</keyword>
<name>A0A1I7I9D0_9BURK</name>
<dbReference type="Gene3D" id="1.20.1250.20">
    <property type="entry name" value="MFS general substrate transporter like domains"/>
    <property type="match status" value="1"/>
</dbReference>
<feature type="transmembrane region" description="Helical" evidence="7">
    <location>
        <begin position="176"/>
        <end position="193"/>
    </location>
</feature>
<feature type="transmembrane region" description="Helical" evidence="7">
    <location>
        <begin position="285"/>
        <end position="303"/>
    </location>
</feature>
<dbReference type="SUPFAM" id="SSF103473">
    <property type="entry name" value="MFS general substrate transporter"/>
    <property type="match status" value="1"/>
</dbReference>
<dbReference type="CDD" id="cd06173">
    <property type="entry name" value="MFS_MefA_like"/>
    <property type="match status" value="1"/>
</dbReference>